<dbReference type="AlphaFoldDB" id="A0AA86USA2"/>
<gene>
    <name evidence="3" type="ORF">HINF_LOCUS16294</name>
    <name evidence="2" type="ORF">HINF_LOCUS57375</name>
</gene>
<sequence length="105" mass="11927">MLLNYVVFAQICNADYTLCYEIFIDFALHLLFYVETLDKLNFAVSFFFLGTFLGVVGGRITFLAVEHLPSIVPSFFKQAFPVLNIELLKSSDPSLLKRISGFVFT</sequence>
<evidence type="ECO:0000313" key="3">
    <source>
        <dbReference type="EMBL" id="CAL5999608.1"/>
    </source>
</evidence>
<evidence type="ECO:0000313" key="2">
    <source>
        <dbReference type="EMBL" id="CAI9969730.1"/>
    </source>
</evidence>
<protein>
    <submittedName>
        <fullName evidence="3">Hypothetical_protein</fullName>
    </submittedName>
</protein>
<feature type="transmembrane region" description="Helical" evidence="1">
    <location>
        <begin position="42"/>
        <end position="65"/>
    </location>
</feature>
<reference evidence="2" key="1">
    <citation type="submission" date="2023-06" db="EMBL/GenBank/DDBJ databases">
        <authorList>
            <person name="Kurt Z."/>
        </authorList>
    </citation>
    <scope>NUCLEOTIDE SEQUENCE</scope>
</reference>
<dbReference type="Proteomes" id="UP001642409">
    <property type="component" value="Unassembled WGS sequence"/>
</dbReference>
<comment type="caution">
    <text evidence="2">The sequence shown here is derived from an EMBL/GenBank/DDBJ whole genome shotgun (WGS) entry which is preliminary data.</text>
</comment>
<reference evidence="3 4" key="2">
    <citation type="submission" date="2024-07" db="EMBL/GenBank/DDBJ databases">
        <authorList>
            <person name="Akdeniz Z."/>
        </authorList>
    </citation>
    <scope>NUCLEOTIDE SEQUENCE [LARGE SCALE GENOMIC DNA]</scope>
</reference>
<keyword evidence="1" id="KW-0472">Membrane</keyword>
<keyword evidence="4" id="KW-1185">Reference proteome</keyword>
<proteinExistence type="predicted"/>
<accession>A0AA86USA2</accession>
<evidence type="ECO:0000256" key="1">
    <source>
        <dbReference type="SAM" id="Phobius"/>
    </source>
</evidence>
<organism evidence="2">
    <name type="scientific">Hexamita inflata</name>
    <dbReference type="NCBI Taxonomy" id="28002"/>
    <lineage>
        <taxon>Eukaryota</taxon>
        <taxon>Metamonada</taxon>
        <taxon>Diplomonadida</taxon>
        <taxon>Hexamitidae</taxon>
        <taxon>Hexamitinae</taxon>
        <taxon>Hexamita</taxon>
    </lineage>
</organism>
<evidence type="ECO:0000313" key="4">
    <source>
        <dbReference type="Proteomes" id="UP001642409"/>
    </source>
</evidence>
<dbReference type="EMBL" id="CATOUU010001064">
    <property type="protein sequence ID" value="CAI9969730.1"/>
    <property type="molecule type" value="Genomic_DNA"/>
</dbReference>
<dbReference type="EMBL" id="CAXDID020000040">
    <property type="protein sequence ID" value="CAL5999608.1"/>
    <property type="molecule type" value="Genomic_DNA"/>
</dbReference>
<keyword evidence="1" id="KW-0812">Transmembrane</keyword>
<keyword evidence="1" id="KW-1133">Transmembrane helix</keyword>
<name>A0AA86USA2_9EUKA</name>